<keyword evidence="5 7" id="KW-1133">Transmembrane helix</keyword>
<dbReference type="EMBL" id="GL348715">
    <property type="protein sequence ID" value="EFH60893.1"/>
    <property type="molecule type" value="Genomic_DNA"/>
</dbReference>
<keyword evidence="3 7" id="KW-0812">Transmembrane</keyword>
<gene>
    <name evidence="8" type="ORF">ARALYDRAFT_896880</name>
</gene>
<accession>D7L6I0</accession>
<dbReference type="GO" id="GO:0033185">
    <property type="term" value="C:dolichol-phosphate-mannose synthase complex"/>
    <property type="evidence" value="ECO:0007669"/>
    <property type="project" value="TreeGrafter"/>
</dbReference>
<keyword evidence="4 7" id="KW-0256">Endoplasmic reticulum</keyword>
<dbReference type="GO" id="GO:0006506">
    <property type="term" value="P:GPI anchor biosynthetic process"/>
    <property type="evidence" value="ECO:0007669"/>
    <property type="project" value="TreeGrafter"/>
</dbReference>
<proteinExistence type="inferred from homology"/>
<evidence type="ECO:0000313" key="8">
    <source>
        <dbReference type="EMBL" id="EFH60893.1"/>
    </source>
</evidence>
<feature type="transmembrane region" description="Helical" evidence="7">
    <location>
        <begin position="39"/>
        <end position="59"/>
    </location>
</feature>
<dbReference type="HOGENOM" id="CLU_170636_0_0_1"/>
<comment type="subunit">
    <text evidence="7">Component of the dolichol-phosphate mannose (DPM) synthase complex.</text>
</comment>
<dbReference type="PANTHER" id="PTHR16433">
    <property type="entry name" value="DOLICHOL-PHOSPHATE MANNOSYLTRANSFERASE SUBUNIT 3"/>
    <property type="match status" value="1"/>
</dbReference>
<name>D7L6I0_ARALL</name>
<comment type="function">
    <text evidence="7">Stabilizer subunit of the dolichol-phosphate mannose (DPM) synthase complex; tethers catalytic subunit to the ER.</text>
</comment>
<comment type="subcellular location">
    <subcellularLocation>
        <location evidence="1 7">Endoplasmic reticulum membrane</location>
        <topology evidence="1 7">Multi-pass membrane protein</topology>
    </subcellularLocation>
</comment>
<evidence type="ECO:0000313" key="9">
    <source>
        <dbReference type="Proteomes" id="UP000008694"/>
    </source>
</evidence>
<dbReference type="AlphaFoldDB" id="D7L6I0"/>
<evidence type="ECO:0000256" key="5">
    <source>
        <dbReference type="ARBA" id="ARBA00022989"/>
    </source>
</evidence>
<dbReference type="UniPathway" id="UPA00378"/>
<dbReference type="Pfam" id="PF08285">
    <property type="entry name" value="DPM3"/>
    <property type="match status" value="1"/>
</dbReference>
<comment type="pathway">
    <text evidence="7">Protein modification; protein glycosylation.</text>
</comment>
<dbReference type="Proteomes" id="UP000008694">
    <property type="component" value="Unassembled WGS sequence"/>
</dbReference>
<reference evidence="9" key="1">
    <citation type="journal article" date="2011" name="Nat. Genet.">
        <title>The Arabidopsis lyrata genome sequence and the basis of rapid genome size change.</title>
        <authorList>
            <person name="Hu T.T."/>
            <person name="Pattyn P."/>
            <person name="Bakker E.G."/>
            <person name="Cao J."/>
            <person name="Cheng J.-F."/>
            <person name="Clark R.M."/>
            <person name="Fahlgren N."/>
            <person name="Fawcett J.A."/>
            <person name="Grimwood J."/>
            <person name="Gundlach H."/>
            <person name="Haberer G."/>
            <person name="Hollister J.D."/>
            <person name="Ossowski S."/>
            <person name="Ottilar R.P."/>
            <person name="Salamov A.A."/>
            <person name="Schneeberger K."/>
            <person name="Spannagl M."/>
            <person name="Wang X."/>
            <person name="Yang L."/>
            <person name="Nasrallah M.E."/>
            <person name="Bergelson J."/>
            <person name="Carrington J.C."/>
            <person name="Gaut B.S."/>
            <person name="Schmutz J."/>
            <person name="Mayer K.F.X."/>
            <person name="Van de Peer Y."/>
            <person name="Grigoriev I.V."/>
            <person name="Nordborg M."/>
            <person name="Weigel D."/>
            <person name="Guo Y.-L."/>
        </authorList>
    </citation>
    <scope>NUCLEOTIDE SEQUENCE [LARGE SCALE GENOMIC DNA]</scope>
    <source>
        <strain evidence="9">cv. MN47</strain>
    </source>
</reference>
<feature type="transmembrane region" description="Helical" evidence="7">
    <location>
        <begin position="80"/>
        <end position="104"/>
    </location>
</feature>
<dbReference type="GO" id="GO:0005789">
    <property type="term" value="C:endoplasmic reticulum membrane"/>
    <property type="evidence" value="ECO:0007669"/>
    <property type="project" value="UniProtKB-SubCell"/>
</dbReference>
<keyword evidence="6 7" id="KW-0472">Membrane</keyword>
<dbReference type="STRING" id="81972.D7L6I0"/>
<evidence type="ECO:0000256" key="2">
    <source>
        <dbReference type="ARBA" id="ARBA00010430"/>
    </source>
</evidence>
<sequence length="129" mass="14272">MKHVVKILSLLVAVSTFWLLFCRLQLLLGAIHCWRLPIYFVVSLGCYSLLMVGIGLIQLPTCPKEAVFLQHLIKAKLSYCLVLVLLAVLSVDYVLVCLGAIVILQDMAEAEDFFCAKGKGLAIGFIFVL</sequence>
<evidence type="ECO:0000256" key="4">
    <source>
        <dbReference type="ARBA" id="ARBA00022824"/>
    </source>
</evidence>
<evidence type="ECO:0000256" key="1">
    <source>
        <dbReference type="ARBA" id="ARBA00004477"/>
    </source>
</evidence>
<dbReference type="InterPro" id="IPR013174">
    <property type="entry name" value="DPM3"/>
</dbReference>
<comment type="similarity">
    <text evidence="2 7">Belongs to the DPM3 family.</text>
</comment>
<evidence type="ECO:0000256" key="6">
    <source>
        <dbReference type="ARBA" id="ARBA00023136"/>
    </source>
</evidence>
<evidence type="ECO:0000256" key="3">
    <source>
        <dbReference type="ARBA" id="ARBA00022692"/>
    </source>
</evidence>
<protein>
    <recommendedName>
        <fullName evidence="7">Dolichol-phosphate mannosyltransferase subunit 3</fullName>
    </recommendedName>
</protein>
<organism evidence="9">
    <name type="scientific">Arabidopsis lyrata subsp. lyrata</name>
    <name type="common">Lyre-leaved rock-cress</name>
    <dbReference type="NCBI Taxonomy" id="81972"/>
    <lineage>
        <taxon>Eukaryota</taxon>
        <taxon>Viridiplantae</taxon>
        <taxon>Streptophyta</taxon>
        <taxon>Embryophyta</taxon>
        <taxon>Tracheophyta</taxon>
        <taxon>Spermatophyta</taxon>
        <taxon>Magnoliopsida</taxon>
        <taxon>eudicotyledons</taxon>
        <taxon>Gunneridae</taxon>
        <taxon>Pentapetalae</taxon>
        <taxon>rosids</taxon>
        <taxon>malvids</taxon>
        <taxon>Brassicales</taxon>
        <taxon>Brassicaceae</taxon>
        <taxon>Camelineae</taxon>
        <taxon>Arabidopsis</taxon>
    </lineage>
</organism>
<keyword evidence="9" id="KW-1185">Reference proteome</keyword>
<evidence type="ECO:0000256" key="7">
    <source>
        <dbReference type="RuleBase" id="RU365085"/>
    </source>
</evidence>
<dbReference type="Gramene" id="scaffold_300850.1">
    <property type="protein sequence ID" value="scaffold_300850.1"/>
    <property type="gene ID" value="scaffold_300850.1"/>
</dbReference>
<dbReference type="PANTHER" id="PTHR16433:SF0">
    <property type="entry name" value="DOLICHOL-PHOSPHATE MANNOSYLTRANSFERASE SUBUNIT 3"/>
    <property type="match status" value="1"/>
</dbReference>